<dbReference type="GO" id="GO:0004673">
    <property type="term" value="F:protein histidine kinase activity"/>
    <property type="evidence" value="ECO:0007669"/>
    <property type="project" value="UniProtKB-EC"/>
</dbReference>
<dbReference type="SMART" id="SM00387">
    <property type="entry name" value="HATPase_c"/>
    <property type="match status" value="1"/>
</dbReference>
<evidence type="ECO:0000256" key="3">
    <source>
        <dbReference type="ARBA" id="ARBA00012438"/>
    </source>
</evidence>
<accession>A0ABU5IP29</accession>
<keyword evidence="8" id="KW-1133">Transmembrane helix</keyword>
<comment type="catalytic activity">
    <reaction evidence="1">
        <text>ATP + protein L-histidine = ADP + protein N-phospho-L-histidine.</text>
        <dbReference type="EC" id="2.7.13.3"/>
    </reaction>
</comment>
<dbReference type="CDD" id="cd00075">
    <property type="entry name" value="HATPase"/>
    <property type="match status" value="1"/>
</dbReference>
<dbReference type="PROSITE" id="PS50109">
    <property type="entry name" value="HIS_KIN"/>
    <property type="match status" value="1"/>
</dbReference>
<evidence type="ECO:0000313" key="13">
    <source>
        <dbReference type="EMBL" id="MDZ5460657.1"/>
    </source>
</evidence>
<dbReference type="Pfam" id="PF00512">
    <property type="entry name" value="HisKA"/>
    <property type="match status" value="1"/>
</dbReference>
<evidence type="ECO:0000256" key="7">
    <source>
        <dbReference type="ARBA" id="ARBA00022777"/>
    </source>
</evidence>
<dbReference type="EMBL" id="JAXOJX010000077">
    <property type="protein sequence ID" value="MDZ5460657.1"/>
    <property type="molecule type" value="Genomic_DNA"/>
</dbReference>
<dbReference type="PROSITE" id="PS50885">
    <property type="entry name" value="HAMP"/>
    <property type="match status" value="1"/>
</dbReference>
<gene>
    <name evidence="13" type="ORF">SM757_29165</name>
</gene>
<dbReference type="RefSeq" id="WP_322468047.1">
    <property type="nucleotide sequence ID" value="NZ_JAXOJX010000077.1"/>
</dbReference>
<dbReference type="InterPro" id="IPR003661">
    <property type="entry name" value="HisK_dim/P_dom"/>
</dbReference>
<dbReference type="CDD" id="cd00082">
    <property type="entry name" value="HisKA"/>
    <property type="match status" value="1"/>
</dbReference>
<dbReference type="InterPro" id="IPR050428">
    <property type="entry name" value="TCS_sensor_his_kinase"/>
</dbReference>
<evidence type="ECO:0000256" key="4">
    <source>
        <dbReference type="ARBA" id="ARBA00022553"/>
    </source>
</evidence>
<organism evidence="13 14">
    <name type="scientific">Azohydromonas lata</name>
    <dbReference type="NCBI Taxonomy" id="45677"/>
    <lineage>
        <taxon>Bacteria</taxon>
        <taxon>Pseudomonadati</taxon>
        <taxon>Pseudomonadota</taxon>
        <taxon>Betaproteobacteria</taxon>
        <taxon>Burkholderiales</taxon>
        <taxon>Sphaerotilaceae</taxon>
        <taxon>Azohydromonas</taxon>
    </lineage>
</organism>
<sequence length="468" mass="49538">MDLPAGSGASLRARLLRRLWWPLLAVLLLSAVYDYLQAAQRAQDNQDLLLGRMAAALASRLDLDEDDARNDDPAPHLRRTVETMQAGEGDDRLLFAVQGAEGRLLGGDAAVLALARPGAAAPSFDDAAIGGHAVRVATWPHQAADGRVLVVIAETVVRRQAQVRGVLLDTLWPNLLLMALAMLLVHGGVRGAMAPLEALSREVGACAAEDLRPLAHAGLPRELAPLVLALNGLMAHLRRSAASQQAFLSNAAHQLRTPLAGVQTQIELALQDAQPAQRERLGAVSAALGRMARTTHQMLALARAGSDAVQVQDFTPLDLRELLEAAASEWLDAALAAQVDLGFDAEPATVCGSAWMLHELLNNLIHNALRHSPPNTAVTVRCGQGRDGLCRLSVEDAGPGIPSAQRARVFDRFYRPTNAKPGGAGLGLAIVREVAWRHGGEVSLETAPGGQGLLVCVTLPAVPAQSPR</sequence>
<keyword evidence="6" id="KW-0812">Transmembrane</keyword>
<reference evidence="13 14" key="1">
    <citation type="submission" date="2023-11" db="EMBL/GenBank/DDBJ databases">
        <title>Draft genome of Azohydromonas lata strain H1 (DSM1123), a polyhydroxyalkanoate producer.</title>
        <authorList>
            <person name="Traversa D."/>
            <person name="D'Addabbo P."/>
            <person name="Pazzani C."/>
            <person name="Manzari C."/>
            <person name="Chiara M."/>
            <person name="Scrascia M."/>
        </authorList>
    </citation>
    <scope>NUCLEOTIDE SEQUENCE [LARGE SCALE GENOMIC DNA]</scope>
    <source>
        <strain evidence="13 14">H1</strain>
    </source>
</reference>
<dbReference type="InterPro" id="IPR004358">
    <property type="entry name" value="Sig_transdc_His_kin-like_C"/>
</dbReference>
<dbReference type="EC" id="2.7.13.3" evidence="3"/>
<evidence type="ECO:0000256" key="8">
    <source>
        <dbReference type="ARBA" id="ARBA00022989"/>
    </source>
</evidence>
<evidence type="ECO:0000256" key="6">
    <source>
        <dbReference type="ARBA" id="ARBA00022692"/>
    </source>
</evidence>
<protein>
    <recommendedName>
        <fullName evidence="3">histidine kinase</fullName>
        <ecNumber evidence="3">2.7.13.3</ecNumber>
    </recommendedName>
</protein>
<dbReference type="Gene3D" id="3.30.565.10">
    <property type="entry name" value="Histidine kinase-like ATPase, C-terminal domain"/>
    <property type="match status" value="1"/>
</dbReference>
<evidence type="ECO:0000256" key="5">
    <source>
        <dbReference type="ARBA" id="ARBA00022679"/>
    </source>
</evidence>
<dbReference type="InterPro" id="IPR003660">
    <property type="entry name" value="HAMP_dom"/>
</dbReference>
<evidence type="ECO:0000259" key="11">
    <source>
        <dbReference type="PROSITE" id="PS50109"/>
    </source>
</evidence>
<feature type="domain" description="Histidine kinase" evidence="11">
    <location>
        <begin position="250"/>
        <end position="463"/>
    </location>
</feature>
<dbReference type="Pfam" id="PF08521">
    <property type="entry name" value="2CSK_N"/>
    <property type="match status" value="1"/>
</dbReference>
<dbReference type="Proteomes" id="UP001293718">
    <property type="component" value="Unassembled WGS sequence"/>
</dbReference>
<evidence type="ECO:0000256" key="1">
    <source>
        <dbReference type="ARBA" id="ARBA00000085"/>
    </source>
</evidence>
<keyword evidence="9" id="KW-0902">Two-component regulatory system</keyword>
<dbReference type="SUPFAM" id="SSF55874">
    <property type="entry name" value="ATPase domain of HSP90 chaperone/DNA topoisomerase II/histidine kinase"/>
    <property type="match status" value="1"/>
</dbReference>
<dbReference type="Gene3D" id="1.10.287.130">
    <property type="match status" value="1"/>
</dbReference>
<keyword evidence="14" id="KW-1185">Reference proteome</keyword>
<dbReference type="InterPro" id="IPR036890">
    <property type="entry name" value="HATPase_C_sf"/>
</dbReference>
<keyword evidence="10" id="KW-0472">Membrane</keyword>
<dbReference type="InterPro" id="IPR005467">
    <property type="entry name" value="His_kinase_dom"/>
</dbReference>
<evidence type="ECO:0000256" key="2">
    <source>
        <dbReference type="ARBA" id="ARBA00004370"/>
    </source>
</evidence>
<keyword evidence="7 13" id="KW-0418">Kinase</keyword>
<dbReference type="InterPro" id="IPR003594">
    <property type="entry name" value="HATPase_dom"/>
</dbReference>
<evidence type="ECO:0000256" key="10">
    <source>
        <dbReference type="ARBA" id="ARBA00023136"/>
    </source>
</evidence>
<keyword evidence="5 13" id="KW-0808">Transferase</keyword>
<dbReference type="PANTHER" id="PTHR45436:SF1">
    <property type="entry name" value="SENSOR PROTEIN QSEC"/>
    <property type="match status" value="1"/>
</dbReference>
<feature type="domain" description="HAMP" evidence="12">
    <location>
        <begin position="190"/>
        <end position="242"/>
    </location>
</feature>
<dbReference type="Pfam" id="PF02518">
    <property type="entry name" value="HATPase_c"/>
    <property type="match status" value="1"/>
</dbReference>
<dbReference type="PANTHER" id="PTHR45436">
    <property type="entry name" value="SENSOR HISTIDINE KINASE YKOH"/>
    <property type="match status" value="1"/>
</dbReference>
<proteinExistence type="predicted"/>
<name>A0ABU5IP29_9BURK</name>
<dbReference type="SUPFAM" id="SSF47384">
    <property type="entry name" value="Homodimeric domain of signal transducing histidine kinase"/>
    <property type="match status" value="1"/>
</dbReference>
<evidence type="ECO:0000313" key="14">
    <source>
        <dbReference type="Proteomes" id="UP001293718"/>
    </source>
</evidence>
<comment type="subcellular location">
    <subcellularLocation>
        <location evidence="2">Membrane</location>
    </subcellularLocation>
</comment>
<dbReference type="PRINTS" id="PR00344">
    <property type="entry name" value="BCTRLSENSOR"/>
</dbReference>
<dbReference type="SMART" id="SM00388">
    <property type="entry name" value="HisKA"/>
    <property type="match status" value="1"/>
</dbReference>
<keyword evidence="4" id="KW-0597">Phosphoprotein</keyword>
<evidence type="ECO:0000256" key="9">
    <source>
        <dbReference type="ARBA" id="ARBA00023012"/>
    </source>
</evidence>
<dbReference type="InterPro" id="IPR036097">
    <property type="entry name" value="HisK_dim/P_sf"/>
</dbReference>
<dbReference type="InterPro" id="IPR013727">
    <property type="entry name" value="2CSK_N"/>
</dbReference>
<evidence type="ECO:0000259" key="12">
    <source>
        <dbReference type="PROSITE" id="PS50885"/>
    </source>
</evidence>
<comment type="caution">
    <text evidence="13">The sequence shown here is derived from an EMBL/GenBank/DDBJ whole genome shotgun (WGS) entry which is preliminary data.</text>
</comment>